<dbReference type="Pfam" id="PF00535">
    <property type="entry name" value="Glycos_transf_2"/>
    <property type="match status" value="1"/>
</dbReference>
<gene>
    <name evidence="5" type="ORF">HMPREF9708_00470</name>
</gene>
<comment type="similarity">
    <text evidence="1">Belongs to the glycosyltransferase 2 family.</text>
</comment>
<dbReference type="EMBL" id="AGEG01000003">
    <property type="protein sequence ID" value="EHR37841.1"/>
    <property type="molecule type" value="Genomic_DNA"/>
</dbReference>
<sequence>MKKYQENCISIITPVYNAEPFLTETIQCVLDQTYPDWELILIDDASQDQSVSVIESYRDPRIHLLSLPTNSGAAVARNKGLAYANGQYIAFLDSDDRWTSDKLAKQIAFMQEHGFAFTYTDFSLMDESGRMIKPAVHIPYSLDYYALLKNTAIACSTVMIDREIVGDFRMPLVRKGQDTATWLKLMREQNLTAYGLQQVLNAYRQVQGSISSNKFKALKRTWHTYRKLEKLPFLQSCYFFTHYVWQAIKRRL</sequence>
<dbReference type="SUPFAM" id="SSF53448">
    <property type="entry name" value="Nucleotide-diphospho-sugar transferases"/>
    <property type="match status" value="1"/>
</dbReference>
<dbReference type="eggNOG" id="COG0463">
    <property type="taxonomic scope" value="Bacteria"/>
</dbReference>
<dbReference type="CDD" id="cd00761">
    <property type="entry name" value="Glyco_tranf_GTA_type"/>
    <property type="match status" value="1"/>
</dbReference>
<dbReference type="PANTHER" id="PTHR43685:SF5">
    <property type="entry name" value="GLYCOSYLTRANSFERASE EPSE-RELATED"/>
    <property type="match status" value="1"/>
</dbReference>
<dbReference type="InterPro" id="IPR050834">
    <property type="entry name" value="Glycosyltransf_2"/>
</dbReference>
<evidence type="ECO:0000313" key="5">
    <source>
        <dbReference type="EMBL" id="EHR37841.1"/>
    </source>
</evidence>
<dbReference type="GO" id="GO:0016757">
    <property type="term" value="F:glycosyltransferase activity"/>
    <property type="evidence" value="ECO:0007669"/>
    <property type="project" value="UniProtKB-KW"/>
</dbReference>
<dbReference type="STRING" id="883113.HMPREF9708_00470"/>
<dbReference type="AlphaFoldDB" id="H3NI42"/>
<dbReference type="InterPro" id="IPR001173">
    <property type="entry name" value="Glyco_trans_2-like"/>
</dbReference>
<dbReference type="Gene3D" id="3.90.550.10">
    <property type="entry name" value="Spore Coat Polysaccharide Biosynthesis Protein SpsA, Chain A"/>
    <property type="match status" value="1"/>
</dbReference>
<keyword evidence="6" id="KW-1185">Reference proteome</keyword>
<keyword evidence="2" id="KW-0328">Glycosyltransferase</keyword>
<organism evidence="5 6">
    <name type="scientific">Facklamia languida CCUG 37842</name>
    <dbReference type="NCBI Taxonomy" id="883113"/>
    <lineage>
        <taxon>Bacteria</taxon>
        <taxon>Bacillati</taxon>
        <taxon>Bacillota</taxon>
        <taxon>Bacilli</taxon>
        <taxon>Lactobacillales</taxon>
        <taxon>Aerococcaceae</taxon>
        <taxon>Facklamia</taxon>
    </lineage>
</organism>
<dbReference type="InterPro" id="IPR029044">
    <property type="entry name" value="Nucleotide-diphossugar_trans"/>
</dbReference>
<dbReference type="Proteomes" id="UP000006190">
    <property type="component" value="Unassembled WGS sequence"/>
</dbReference>
<keyword evidence="3" id="KW-0808">Transferase</keyword>
<feature type="domain" description="Glycosyltransferase 2-like" evidence="4">
    <location>
        <begin position="10"/>
        <end position="150"/>
    </location>
</feature>
<evidence type="ECO:0000259" key="4">
    <source>
        <dbReference type="Pfam" id="PF00535"/>
    </source>
</evidence>
<dbReference type="PANTHER" id="PTHR43685">
    <property type="entry name" value="GLYCOSYLTRANSFERASE"/>
    <property type="match status" value="1"/>
</dbReference>
<name>H3NI42_9LACT</name>
<dbReference type="PATRIC" id="fig|883113.3.peg.473"/>
<comment type="caution">
    <text evidence="5">The sequence shown here is derived from an EMBL/GenBank/DDBJ whole genome shotgun (WGS) entry which is preliminary data.</text>
</comment>
<dbReference type="HOGENOM" id="CLU_025996_0_3_9"/>
<dbReference type="RefSeq" id="WP_006308452.1">
    <property type="nucleotide sequence ID" value="NZ_JH601133.1"/>
</dbReference>
<proteinExistence type="inferred from homology"/>
<evidence type="ECO:0000256" key="3">
    <source>
        <dbReference type="ARBA" id="ARBA00022679"/>
    </source>
</evidence>
<evidence type="ECO:0000256" key="1">
    <source>
        <dbReference type="ARBA" id="ARBA00006739"/>
    </source>
</evidence>
<evidence type="ECO:0000313" key="6">
    <source>
        <dbReference type="Proteomes" id="UP000006190"/>
    </source>
</evidence>
<reference evidence="5 6" key="1">
    <citation type="submission" date="2012-01" db="EMBL/GenBank/DDBJ databases">
        <title>The Genome Sequence of Facklamia languida CCUG 37842.</title>
        <authorList>
            <consortium name="The Broad Institute Genome Sequencing Platform"/>
            <person name="Earl A."/>
            <person name="Ward D."/>
            <person name="Feldgarden M."/>
            <person name="Gevers D."/>
            <person name="Huys G."/>
            <person name="Young S.K."/>
            <person name="Zeng Q."/>
            <person name="Gargeya S."/>
            <person name="Fitzgerald M."/>
            <person name="Haas B."/>
            <person name="Abouelleil A."/>
            <person name="Alvarado L."/>
            <person name="Arachchi H.M."/>
            <person name="Berlin A."/>
            <person name="Chapman S.B."/>
            <person name="Gearin G."/>
            <person name="Goldberg J."/>
            <person name="Griggs A."/>
            <person name="Gujja S."/>
            <person name="Hansen M."/>
            <person name="Heiman D."/>
            <person name="Howarth C."/>
            <person name="Larimer J."/>
            <person name="Lui A."/>
            <person name="MacDonald P.J.P."/>
            <person name="McCowen C."/>
            <person name="Montmayeur A."/>
            <person name="Murphy C."/>
            <person name="Neiman D."/>
            <person name="Pearson M."/>
            <person name="Priest M."/>
            <person name="Roberts A."/>
            <person name="Saif S."/>
            <person name="Shea T."/>
            <person name="Sisk P."/>
            <person name="Stolte C."/>
            <person name="Sykes S."/>
            <person name="Wortman J."/>
            <person name="Nusbaum C."/>
            <person name="Birren B."/>
        </authorList>
    </citation>
    <scope>NUCLEOTIDE SEQUENCE [LARGE SCALE GENOMIC DNA]</scope>
    <source>
        <strain evidence="5 6">CCUG 37842</strain>
    </source>
</reference>
<dbReference type="OrthoDB" id="8773442at2"/>
<evidence type="ECO:0000256" key="2">
    <source>
        <dbReference type="ARBA" id="ARBA00022676"/>
    </source>
</evidence>
<accession>H3NI42</accession>
<protein>
    <recommendedName>
        <fullName evidence="4">Glycosyltransferase 2-like domain-containing protein</fullName>
    </recommendedName>
</protein>